<organism evidence="2 3">
    <name type="scientific">Oryza glaberrima</name>
    <name type="common">African rice</name>
    <dbReference type="NCBI Taxonomy" id="4538"/>
    <lineage>
        <taxon>Eukaryota</taxon>
        <taxon>Viridiplantae</taxon>
        <taxon>Streptophyta</taxon>
        <taxon>Embryophyta</taxon>
        <taxon>Tracheophyta</taxon>
        <taxon>Spermatophyta</taxon>
        <taxon>Magnoliopsida</taxon>
        <taxon>Liliopsida</taxon>
        <taxon>Poales</taxon>
        <taxon>Poaceae</taxon>
        <taxon>BOP clade</taxon>
        <taxon>Oryzoideae</taxon>
        <taxon>Oryzeae</taxon>
        <taxon>Oryzinae</taxon>
        <taxon>Oryza</taxon>
    </lineage>
</organism>
<name>I1PGT0_ORYGL</name>
<dbReference type="Gramene" id="ORGLA03G0357600.1">
    <property type="protein sequence ID" value="ORGLA03G0357600.1"/>
    <property type="gene ID" value="ORGLA03G0357600"/>
</dbReference>
<dbReference type="HOGENOM" id="CLU_082258_0_0_1"/>
<dbReference type="Gene3D" id="3.50.70.10">
    <property type="match status" value="1"/>
</dbReference>
<reference evidence="2" key="1">
    <citation type="submission" date="2015-06" db="UniProtKB">
        <authorList>
            <consortium name="EnsemblPlants"/>
        </authorList>
    </citation>
    <scope>IDENTIFICATION</scope>
</reference>
<keyword evidence="3" id="KW-1185">Reference proteome</keyword>
<dbReference type="STRING" id="4538.I1PGT0"/>
<sequence>MAAVSEVEVDGVVFPPVARPPGSGHAHFLAGAGLFVFALCVPCQWRSGNAVQANLLAGLIDPSCRCEGSGDRRQLHQVHGHRRVPGGGRGRAGAGQEVGRQVRRRARRRRRLLPRRRHRRFREVHEGDDDPAAHRRAVLGQGDGELRRGVEGRRRVHGRRGRGRGQVQGGLQAPQLPSGRVHPLHPLPARRPHRRVLQGLVGARGRRGGGGDREQGALRGGAGFHHRRARGLAGGEAEHSGPRLAAPEGGIHRRRGGGGARAGVRVKIELRINRASKSSSYTSCTLLLPSCLTMK</sequence>
<feature type="region of interest" description="Disordered" evidence="1">
    <location>
        <begin position="152"/>
        <end position="180"/>
    </location>
</feature>
<feature type="region of interest" description="Disordered" evidence="1">
    <location>
        <begin position="79"/>
        <end position="105"/>
    </location>
</feature>
<evidence type="ECO:0000313" key="3">
    <source>
        <dbReference type="Proteomes" id="UP000007306"/>
    </source>
</evidence>
<dbReference type="InterPro" id="IPR016088">
    <property type="entry name" value="Chalcone_isomerase_3-sand"/>
</dbReference>
<proteinExistence type="predicted"/>
<feature type="compositionally biased region" description="Basic residues" evidence="1">
    <location>
        <begin position="154"/>
        <end position="163"/>
    </location>
</feature>
<accession>I1PGT0</accession>
<reference evidence="2 3" key="2">
    <citation type="submission" date="2018-04" db="EMBL/GenBank/DDBJ databases">
        <title>OglaRS2 (Oryza glaberrima Reference Sequence Version 2).</title>
        <authorList>
            <person name="Zhang J."/>
            <person name="Kudrna D."/>
            <person name="Lee S."/>
            <person name="Talag J."/>
            <person name="Rajasekar S."/>
            <person name="Wing R.A."/>
        </authorList>
    </citation>
    <scope>NUCLEOTIDE SEQUENCE [LARGE SCALE GENOMIC DNA]</scope>
    <source>
        <strain evidence="2 3">cv. IRGC 96717</strain>
    </source>
</reference>
<evidence type="ECO:0000256" key="1">
    <source>
        <dbReference type="SAM" id="MobiDB-lite"/>
    </source>
</evidence>
<evidence type="ECO:0000313" key="2">
    <source>
        <dbReference type="EnsemblPlants" id="ORGLA03G0357600.1"/>
    </source>
</evidence>
<feature type="region of interest" description="Disordered" evidence="1">
    <location>
        <begin position="233"/>
        <end position="258"/>
    </location>
</feature>
<dbReference type="SMR" id="I1PGT0"/>
<protein>
    <submittedName>
        <fullName evidence="2">Uncharacterized protein</fullName>
    </submittedName>
</protein>
<dbReference type="AlphaFoldDB" id="I1PGT0"/>
<dbReference type="EnsemblPlants" id="ORGLA03G0357600.1">
    <property type="protein sequence ID" value="ORGLA03G0357600.1"/>
    <property type="gene ID" value="ORGLA03G0357600"/>
</dbReference>
<dbReference type="Proteomes" id="UP000007306">
    <property type="component" value="Chromosome 3"/>
</dbReference>